<dbReference type="PATRIC" id="fig|1336752.4.peg.4791"/>
<name>S7J637_VIBFL</name>
<dbReference type="EMBL" id="ASXS01000036">
    <property type="protein sequence ID" value="EPP19266.1"/>
    <property type="molecule type" value="Genomic_DNA"/>
</dbReference>
<dbReference type="Proteomes" id="UP000014854">
    <property type="component" value="Unassembled WGS sequence"/>
</dbReference>
<protein>
    <submittedName>
        <fullName evidence="2">Putative inner membrane protein YjeT</fullName>
    </submittedName>
</protein>
<dbReference type="PANTHER" id="PTHR38602">
    <property type="entry name" value="INNER MEMBRANE PROTEIN-RELATED"/>
    <property type="match status" value="1"/>
</dbReference>
<keyword evidence="1" id="KW-0812">Transmembrane</keyword>
<evidence type="ECO:0000313" key="3">
    <source>
        <dbReference type="Proteomes" id="UP000014854"/>
    </source>
</evidence>
<evidence type="ECO:0000256" key="1">
    <source>
        <dbReference type="SAM" id="Phobius"/>
    </source>
</evidence>
<evidence type="ECO:0000313" key="2">
    <source>
        <dbReference type="EMBL" id="EPP19266.1"/>
    </source>
</evidence>
<keyword evidence="1" id="KW-0472">Membrane</keyword>
<feature type="transmembrane region" description="Helical" evidence="1">
    <location>
        <begin position="12"/>
        <end position="32"/>
    </location>
</feature>
<dbReference type="InterPro" id="IPR019201">
    <property type="entry name" value="DUF2065"/>
</dbReference>
<sequence>MFVYQPMGEPMSNSIWVAIGLVLIAEGLGPLIAPNGWRQMVAQLSEQPDNQLRRIGGCLVVAGAVIAYCFIR</sequence>
<dbReference type="AlphaFoldDB" id="S7J637"/>
<comment type="caution">
    <text evidence="2">The sequence shown here is derived from an EMBL/GenBank/DDBJ whole genome shotgun (WGS) entry which is preliminary data.</text>
</comment>
<feature type="transmembrane region" description="Helical" evidence="1">
    <location>
        <begin position="52"/>
        <end position="71"/>
    </location>
</feature>
<keyword evidence="1" id="KW-1133">Transmembrane helix</keyword>
<organism evidence="2 3">
    <name type="scientific">Vibrio fluvialis PG41</name>
    <dbReference type="NCBI Taxonomy" id="1336752"/>
    <lineage>
        <taxon>Bacteria</taxon>
        <taxon>Pseudomonadati</taxon>
        <taxon>Pseudomonadota</taxon>
        <taxon>Gammaproteobacteria</taxon>
        <taxon>Vibrionales</taxon>
        <taxon>Vibrionaceae</taxon>
        <taxon>Vibrio</taxon>
    </lineage>
</organism>
<dbReference type="PANTHER" id="PTHR38602:SF1">
    <property type="entry name" value="INNER MEMBRANE PROTEIN"/>
    <property type="match status" value="1"/>
</dbReference>
<dbReference type="Pfam" id="PF09838">
    <property type="entry name" value="DUF2065"/>
    <property type="match status" value="1"/>
</dbReference>
<accession>S7J637</accession>
<proteinExistence type="predicted"/>
<reference evidence="2 3" key="1">
    <citation type="journal article" date="2013" name="Gut Pathog.">
        <title>Evidence of a new metabolic capacity in an emerging diarrheal pathogen: lessons from the draft genomes of Vibrio fluvialis strains PG41 and I21563.</title>
        <authorList>
            <person name="Khatri I."/>
            <person name="Mahajan S."/>
            <person name="Dureja C."/>
            <person name="Subramanian S."/>
            <person name="Raychaudhuri S."/>
        </authorList>
    </citation>
    <scope>NUCLEOTIDE SEQUENCE [LARGE SCALE GENOMIC DNA]</scope>
    <source>
        <strain evidence="2 3">PG41</strain>
    </source>
</reference>
<gene>
    <name evidence="2" type="ORF">L910_3427</name>
</gene>